<feature type="transmembrane region" description="Helical" evidence="1">
    <location>
        <begin position="108"/>
        <end position="125"/>
    </location>
</feature>
<protein>
    <submittedName>
        <fullName evidence="2">ABC transporter permease</fullName>
    </submittedName>
</protein>
<organism evidence="2 3">
    <name type="scientific">Streptomyces marianii</name>
    <dbReference type="NCBI Taxonomy" id="1817406"/>
    <lineage>
        <taxon>Bacteria</taxon>
        <taxon>Bacillati</taxon>
        <taxon>Actinomycetota</taxon>
        <taxon>Actinomycetes</taxon>
        <taxon>Kitasatosporales</taxon>
        <taxon>Streptomycetaceae</taxon>
        <taxon>Streptomyces</taxon>
    </lineage>
</organism>
<comment type="caution">
    <text evidence="2">The sequence shown here is derived from an EMBL/GenBank/DDBJ whole genome shotgun (WGS) entry which is preliminary data.</text>
</comment>
<evidence type="ECO:0000313" key="3">
    <source>
        <dbReference type="Proteomes" id="UP000305921"/>
    </source>
</evidence>
<evidence type="ECO:0000256" key="1">
    <source>
        <dbReference type="SAM" id="Phobius"/>
    </source>
</evidence>
<feature type="transmembrane region" description="Helical" evidence="1">
    <location>
        <begin position="132"/>
        <end position="150"/>
    </location>
</feature>
<feature type="transmembrane region" description="Helical" evidence="1">
    <location>
        <begin position="73"/>
        <end position="96"/>
    </location>
</feature>
<keyword evidence="1" id="KW-1133">Transmembrane helix</keyword>
<reference evidence="2 3" key="1">
    <citation type="submission" date="2019-05" db="EMBL/GenBank/DDBJ databases">
        <title>Streptomyces marianii sp. nov., a novel marine actinomycete from southern coast of India.</title>
        <authorList>
            <person name="Iniyan A.M."/>
            <person name="Wink J."/>
            <person name="Ramprasad E."/>
            <person name="Ramana C.V."/>
            <person name="Bunk B."/>
            <person name="Sproer C."/>
            <person name="Joseph F.-J.R.S."/>
            <person name="Vincent S.G.P."/>
        </authorList>
    </citation>
    <scope>NUCLEOTIDE SEQUENCE [LARGE SCALE GENOMIC DNA]</scope>
    <source>
        <strain evidence="2 3">ICN19</strain>
    </source>
</reference>
<feature type="transmembrane region" description="Helical" evidence="1">
    <location>
        <begin position="156"/>
        <end position="174"/>
    </location>
</feature>
<feature type="transmembrane region" description="Helical" evidence="1">
    <location>
        <begin position="39"/>
        <end position="61"/>
    </location>
</feature>
<keyword evidence="1" id="KW-0812">Transmembrane</keyword>
<keyword evidence="3" id="KW-1185">Reference proteome</keyword>
<proteinExistence type="predicted"/>
<sequence length="188" mass="19455">MNEVDNRAVYVSFGLAYLLGHGAAAVSQGDSPLLGLPGWLPTALLGIGLVAGITQATVAALRAQRGATGPDVLSYKLLGASWIAAFAALFLAITGLTSALDMPELQSVLWPAGSGLIVGMLYLAEGAARRNLLYYGLGVWLVLTSCTALFLGAPGFYWVLAVAGGGAYTLAAALERRRLAQHAGRSQH</sequence>
<keyword evidence="1" id="KW-0472">Membrane</keyword>
<gene>
    <name evidence="2" type="ORF">FEF34_00865</name>
</gene>
<dbReference type="Proteomes" id="UP000305921">
    <property type="component" value="Unassembled WGS sequence"/>
</dbReference>
<dbReference type="AlphaFoldDB" id="A0A5R9ECJ3"/>
<name>A0A5R9ECJ3_9ACTN</name>
<dbReference type="EMBL" id="VAWE01000001">
    <property type="protein sequence ID" value="TLQ47921.1"/>
    <property type="molecule type" value="Genomic_DNA"/>
</dbReference>
<dbReference type="OrthoDB" id="4546675at2"/>
<evidence type="ECO:0000313" key="2">
    <source>
        <dbReference type="EMBL" id="TLQ47921.1"/>
    </source>
</evidence>
<accession>A0A5R9ECJ3</accession>